<dbReference type="SMART" id="SM00702">
    <property type="entry name" value="P4Hc"/>
    <property type="match status" value="1"/>
</dbReference>
<protein>
    <recommendedName>
        <fullName evidence="6">Prolyl 4-hydroxylase alpha subunit domain-containing protein</fullName>
    </recommendedName>
</protein>
<feature type="domain" description="Prolyl 4-hydroxylase alpha subunit" evidence="6">
    <location>
        <begin position="38"/>
        <end position="217"/>
    </location>
</feature>
<comment type="cofactor">
    <cofactor evidence="1">
        <name>L-ascorbate</name>
        <dbReference type="ChEBI" id="CHEBI:38290"/>
    </cofactor>
</comment>
<dbReference type="PANTHER" id="PTHR10869:SF246">
    <property type="entry name" value="TRANSMEMBRANE PROLYL 4-HYDROXYLASE"/>
    <property type="match status" value="1"/>
</dbReference>
<dbReference type="PANTHER" id="PTHR10869">
    <property type="entry name" value="PROLYL 4-HYDROXYLASE ALPHA SUBUNIT"/>
    <property type="match status" value="1"/>
</dbReference>
<dbReference type="InterPro" id="IPR045054">
    <property type="entry name" value="P4HA-like"/>
</dbReference>
<proteinExistence type="predicted"/>
<evidence type="ECO:0000256" key="1">
    <source>
        <dbReference type="ARBA" id="ARBA00001961"/>
    </source>
</evidence>
<dbReference type="Gene3D" id="2.60.120.620">
    <property type="entry name" value="q2cbj1_9rhob like domain"/>
    <property type="match status" value="1"/>
</dbReference>
<dbReference type="GO" id="GO:0005506">
    <property type="term" value="F:iron ion binding"/>
    <property type="evidence" value="ECO:0007669"/>
    <property type="project" value="InterPro"/>
</dbReference>
<keyword evidence="2" id="KW-0479">Metal-binding</keyword>
<dbReference type="Pfam" id="PF13640">
    <property type="entry name" value="2OG-FeII_Oxy_3"/>
    <property type="match status" value="1"/>
</dbReference>
<keyword evidence="4" id="KW-0560">Oxidoreductase</keyword>
<keyword evidence="5" id="KW-0408">Iron</keyword>
<dbReference type="EMBL" id="CABVLZ010000004">
    <property type="protein sequence ID" value="VVU95457.1"/>
    <property type="molecule type" value="Genomic_DNA"/>
</dbReference>
<evidence type="ECO:0000256" key="5">
    <source>
        <dbReference type="ARBA" id="ARBA00023004"/>
    </source>
</evidence>
<evidence type="ECO:0000256" key="2">
    <source>
        <dbReference type="ARBA" id="ARBA00022723"/>
    </source>
</evidence>
<sequence>MKPFIKETCRSEKFDCKKKEESYTQVFEESYTQVFEDPSIVLIKNFLSDEECNKLIEISKNNLKPSMICIGKDKVAVHPTRTSKTSVIDIGKYEFADQIGRRACDVLKVDYSYLETIQVVCYEIGQLFKPHYDYFPKERIEFEKSQRTDTFFIYLNEDFTDGETEFKKLDFKIRGNKGDALWWRNAPGGLGNEDDRLLHAGLPPSYGQKWGCNILIRDQAYIPKKKH</sequence>
<evidence type="ECO:0000259" key="6">
    <source>
        <dbReference type="SMART" id="SM00702"/>
    </source>
</evidence>
<dbReference type="InterPro" id="IPR006620">
    <property type="entry name" value="Pro_4_hyd_alph"/>
</dbReference>
<organism evidence="7">
    <name type="scientific">seawater metagenome</name>
    <dbReference type="NCBI Taxonomy" id="1561972"/>
    <lineage>
        <taxon>unclassified sequences</taxon>
        <taxon>metagenomes</taxon>
        <taxon>ecological metagenomes</taxon>
    </lineage>
</organism>
<dbReference type="AlphaFoldDB" id="A0A5E8CK72"/>
<evidence type="ECO:0000256" key="3">
    <source>
        <dbReference type="ARBA" id="ARBA00022964"/>
    </source>
</evidence>
<dbReference type="GO" id="GO:0005783">
    <property type="term" value="C:endoplasmic reticulum"/>
    <property type="evidence" value="ECO:0007669"/>
    <property type="project" value="TreeGrafter"/>
</dbReference>
<accession>A0A5E8CK72</accession>
<evidence type="ECO:0000313" key="7">
    <source>
        <dbReference type="EMBL" id="VVU95457.1"/>
    </source>
</evidence>
<keyword evidence="3" id="KW-0223">Dioxygenase</keyword>
<dbReference type="GO" id="GO:0004656">
    <property type="term" value="F:procollagen-proline 4-dioxygenase activity"/>
    <property type="evidence" value="ECO:0007669"/>
    <property type="project" value="TreeGrafter"/>
</dbReference>
<evidence type="ECO:0000256" key="4">
    <source>
        <dbReference type="ARBA" id="ARBA00023002"/>
    </source>
</evidence>
<dbReference type="GO" id="GO:0031418">
    <property type="term" value="F:L-ascorbic acid binding"/>
    <property type="evidence" value="ECO:0007669"/>
    <property type="project" value="InterPro"/>
</dbReference>
<reference evidence="7" key="1">
    <citation type="submission" date="2019-09" db="EMBL/GenBank/DDBJ databases">
        <authorList>
            <person name="Needham M D."/>
        </authorList>
    </citation>
    <scope>NUCLEOTIDE SEQUENCE</scope>
</reference>
<gene>
    <name evidence="7" type="ORF">CPAV1605_1208</name>
</gene>
<name>A0A5E8CK72_9ZZZZ</name>
<dbReference type="InterPro" id="IPR044862">
    <property type="entry name" value="Pro_4_hyd_alph_FE2OG_OXY"/>
</dbReference>